<organism evidence="2 3">
    <name type="scientific">Mycobacterium phage Mendokysei</name>
    <dbReference type="NCBI Taxonomy" id="2099637"/>
    <lineage>
        <taxon>Viruses</taxon>
        <taxon>Duplodnaviria</taxon>
        <taxon>Heunggongvirae</taxon>
        <taxon>Uroviricota</taxon>
        <taxon>Caudoviricetes</taxon>
        <taxon>Bernalvirus</taxon>
        <taxon>Bernalvirus mendokysei</taxon>
    </lineage>
</organism>
<accession>A0A2P1CGB0</accession>
<name>A0A2P1CGB0_9CAUD</name>
<feature type="compositionally biased region" description="Basic residues" evidence="1">
    <location>
        <begin position="23"/>
        <end position="41"/>
    </location>
</feature>
<proteinExistence type="predicted"/>
<keyword evidence="3" id="KW-1185">Reference proteome</keyword>
<dbReference type="KEGG" id="vg:60335875"/>
<reference evidence="3" key="1">
    <citation type="submission" date="2018-02" db="EMBL/GenBank/DDBJ databases">
        <authorList>
            <person name="Yee B."/>
            <person name="Bell B."/>
            <person name="Donohue J.-P."/>
            <person name="Ares M.Jr."/>
            <person name="Hartzog G.A."/>
            <person name="Dargyte M."/>
            <person name="DeMattos M."/>
            <person name="Divekar N."/>
            <person name="Farooq S."/>
            <person name="Hardison E."/>
            <person name="Peracchi L."/>
            <person name="Phillips A."/>
            <person name="Sennef S."/>
            <person name="Fridland S."/>
            <person name="Valenzuela-Sanchez M."/>
            <person name="Stoner T.H."/>
            <person name="Russell D.A."/>
            <person name="Pope W.H."/>
            <person name="Jacobs-Sera D."/>
            <person name="Hatfull G.F."/>
        </authorList>
    </citation>
    <scope>NUCLEOTIDE SEQUENCE [LARGE SCALE GENOMIC DNA]</scope>
</reference>
<evidence type="ECO:0000256" key="1">
    <source>
        <dbReference type="SAM" id="MobiDB-lite"/>
    </source>
</evidence>
<gene>
    <name evidence="2" type="primary">56</name>
    <name evidence="2" type="ORF">SEA_MENDOKYSEI_56</name>
</gene>
<protein>
    <submittedName>
        <fullName evidence="2">Uncharacterized protein</fullName>
    </submittedName>
</protein>
<evidence type="ECO:0000313" key="3">
    <source>
        <dbReference type="Proteomes" id="UP000241021"/>
    </source>
</evidence>
<dbReference type="Proteomes" id="UP000241021">
    <property type="component" value="Segment"/>
</dbReference>
<evidence type="ECO:0000313" key="2">
    <source>
        <dbReference type="EMBL" id="AVJ50272.1"/>
    </source>
</evidence>
<dbReference type="RefSeq" id="YP_009964166.1">
    <property type="nucleotide sequence ID" value="NC_051726.1"/>
</dbReference>
<feature type="region of interest" description="Disordered" evidence="1">
    <location>
        <begin position="1"/>
        <end position="70"/>
    </location>
</feature>
<dbReference type="EMBL" id="MG925349">
    <property type="protein sequence ID" value="AVJ50272.1"/>
    <property type="molecule type" value="Genomic_DNA"/>
</dbReference>
<sequence>MSNLRCSRVESPRQAPVTADGVRRRRKPTVARRDRGRHQRRLREQLTETGGATGQRAPNHHHHHERGHLMHVESRSEYVVGYRDALRAVLDVWNERGAAAAKDFCLANVPVVGGER</sequence>
<dbReference type="GeneID" id="60335875"/>